<feature type="compositionally biased region" description="Basic and acidic residues" evidence="11">
    <location>
        <begin position="133"/>
        <end position="146"/>
    </location>
</feature>
<evidence type="ECO:0000256" key="8">
    <source>
        <dbReference type="ARBA" id="ARBA00023128"/>
    </source>
</evidence>
<dbReference type="CTD" id="4702"/>
<feature type="domain" description="CHCH" evidence="12">
    <location>
        <begin position="78"/>
        <end position="110"/>
    </location>
</feature>
<dbReference type="AlphaFoldDB" id="A0A913Z4Y8"/>
<keyword evidence="4 10" id="KW-0813">Transport</keyword>
<organism evidence="13 14">
    <name type="scientific">Patiria miniata</name>
    <name type="common">Bat star</name>
    <name type="synonym">Asterina miniata</name>
    <dbReference type="NCBI Taxonomy" id="46514"/>
    <lineage>
        <taxon>Eukaryota</taxon>
        <taxon>Metazoa</taxon>
        <taxon>Echinodermata</taxon>
        <taxon>Eleutherozoa</taxon>
        <taxon>Asterozoa</taxon>
        <taxon>Asteroidea</taxon>
        <taxon>Valvatacea</taxon>
        <taxon>Valvatida</taxon>
        <taxon>Asterinidae</taxon>
        <taxon>Patiria</taxon>
    </lineage>
</organism>
<evidence type="ECO:0000256" key="4">
    <source>
        <dbReference type="ARBA" id="ARBA00022448"/>
    </source>
</evidence>
<dbReference type="PANTHER" id="PTHR13344:SF0">
    <property type="entry name" value="NADH DEHYDROGENASE [UBIQUINONE] 1 ALPHA SUBCOMPLEX SUBUNIT 8"/>
    <property type="match status" value="1"/>
</dbReference>
<dbReference type="GO" id="GO:0006120">
    <property type="term" value="P:mitochondrial electron transport, NADH to ubiquinone"/>
    <property type="evidence" value="ECO:0007669"/>
    <property type="project" value="InterPro"/>
</dbReference>
<protein>
    <recommendedName>
        <fullName evidence="3 10">NADH dehydrogenase [ubiquinone] 1 alpha subcomplex subunit 8</fullName>
    </recommendedName>
</protein>
<dbReference type="OMA" id="FRTHWQC"/>
<evidence type="ECO:0000256" key="2">
    <source>
        <dbReference type="ARBA" id="ARBA00010705"/>
    </source>
</evidence>
<sequence>MPEVIKIPSDQELNVPVLPLTSSALRSGAHHLARQCDKPNKEFILCKEEEKDPRKCLKEGRMVTECAFNFFKQIQTSCNESFTDYWTCLDYNEQKFPRCRKTQAKFDKCVLDNLGWIRPELGEINKVTVVKTDRPLPEPMPRHKPEPTYLPEIEPGSTPAPKHGSRWFFWW</sequence>
<evidence type="ECO:0000256" key="5">
    <source>
        <dbReference type="ARBA" id="ARBA00022660"/>
    </source>
</evidence>
<comment type="function">
    <text evidence="1 10">Accessory subunit of the mitochondrial membrane respiratory chain NADH dehydrogenase (Complex I), that is believed not to be involved in catalysis. Complex I functions in the transfer of electrons from NADH to the respiratory chain. The immediate electron acceptor for the enzyme is believed to be ubiquinone.</text>
</comment>
<dbReference type="InterPro" id="IPR010625">
    <property type="entry name" value="CHCH"/>
</dbReference>
<dbReference type="Pfam" id="PF06747">
    <property type="entry name" value="CHCH"/>
    <property type="match status" value="1"/>
</dbReference>
<evidence type="ECO:0000313" key="14">
    <source>
        <dbReference type="Proteomes" id="UP000887568"/>
    </source>
</evidence>
<evidence type="ECO:0000256" key="6">
    <source>
        <dbReference type="ARBA" id="ARBA00022737"/>
    </source>
</evidence>
<dbReference type="PANTHER" id="PTHR13344">
    <property type="entry name" value="NADH-UBIQUINONE OXIDOREDUCTASE"/>
    <property type="match status" value="1"/>
</dbReference>
<dbReference type="Proteomes" id="UP000887568">
    <property type="component" value="Unplaced"/>
</dbReference>
<accession>A0A913Z4Y8</accession>
<dbReference type="GO" id="GO:0005743">
    <property type="term" value="C:mitochondrial inner membrane"/>
    <property type="evidence" value="ECO:0007669"/>
    <property type="project" value="UniProtKB-SubCell"/>
</dbReference>
<dbReference type="PROSITE" id="PS51808">
    <property type="entry name" value="CHCH"/>
    <property type="match status" value="2"/>
</dbReference>
<evidence type="ECO:0000256" key="1">
    <source>
        <dbReference type="ARBA" id="ARBA00003195"/>
    </source>
</evidence>
<keyword evidence="14" id="KW-1185">Reference proteome</keyword>
<evidence type="ECO:0000259" key="12">
    <source>
        <dbReference type="Pfam" id="PF06747"/>
    </source>
</evidence>
<dbReference type="InterPro" id="IPR016680">
    <property type="entry name" value="NDUFA8"/>
</dbReference>
<reference evidence="13" key="1">
    <citation type="submission" date="2022-11" db="UniProtKB">
        <authorList>
            <consortium name="EnsemblMetazoa"/>
        </authorList>
    </citation>
    <scope>IDENTIFICATION</scope>
</reference>
<dbReference type="PIRSF" id="PIRSF017016">
    <property type="entry name" value="NDUA8"/>
    <property type="match status" value="1"/>
</dbReference>
<feature type="region of interest" description="Disordered" evidence="11">
    <location>
        <begin position="133"/>
        <end position="158"/>
    </location>
</feature>
<evidence type="ECO:0000256" key="9">
    <source>
        <dbReference type="ARBA" id="ARBA00023157"/>
    </source>
</evidence>
<keyword evidence="7 10" id="KW-0249">Electron transport</keyword>
<dbReference type="GeneID" id="119720476"/>
<keyword evidence="9" id="KW-1015">Disulfide bond</keyword>
<evidence type="ECO:0000256" key="3">
    <source>
        <dbReference type="ARBA" id="ARBA00016384"/>
    </source>
</evidence>
<dbReference type="RefSeq" id="XP_038046076.1">
    <property type="nucleotide sequence ID" value="XM_038190148.1"/>
</dbReference>
<evidence type="ECO:0000256" key="11">
    <source>
        <dbReference type="SAM" id="MobiDB-lite"/>
    </source>
</evidence>
<keyword evidence="5 10" id="KW-0679">Respiratory chain</keyword>
<comment type="similarity">
    <text evidence="2 10">Belongs to the complex I NDUFA8 subunit family.</text>
</comment>
<name>A0A913Z4Y8_PATMI</name>
<dbReference type="EnsemblMetazoa" id="XM_038190148.1">
    <property type="protein sequence ID" value="XP_038046076.1"/>
    <property type="gene ID" value="LOC119720476"/>
</dbReference>
<comment type="subcellular location">
    <subcellularLocation>
        <location evidence="10">Mitochondrion inner membrane</location>
    </subcellularLocation>
</comment>
<evidence type="ECO:0000256" key="10">
    <source>
        <dbReference type="PIRNR" id="PIRNR017016"/>
    </source>
</evidence>
<evidence type="ECO:0000313" key="13">
    <source>
        <dbReference type="EnsemblMetazoa" id="XP_038046076.1"/>
    </source>
</evidence>
<keyword evidence="6" id="KW-0677">Repeat</keyword>
<evidence type="ECO:0000256" key="7">
    <source>
        <dbReference type="ARBA" id="ARBA00022982"/>
    </source>
</evidence>
<keyword evidence="10" id="KW-0999">Mitochondrion inner membrane</keyword>
<keyword evidence="10" id="KW-0472">Membrane</keyword>
<proteinExistence type="inferred from homology"/>
<keyword evidence="8 10" id="KW-0496">Mitochondrion</keyword>
<dbReference type="OrthoDB" id="276296at2759"/>